<dbReference type="Gene3D" id="3.40.50.10490">
    <property type="entry name" value="Glucose-6-phosphate isomerase like protein, domain 1"/>
    <property type="match status" value="2"/>
</dbReference>
<dbReference type="PANTHER" id="PTHR32502:SF3">
    <property type="entry name" value="D-GALACTOSAMINE-6-PHOSPHATE DEAMINASE AGAS-RELATED"/>
    <property type="match status" value="1"/>
</dbReference>
<gene>
    <name evidence="3" type="ORF">C4F40_21320</name>
</gene>
<dbReference type="PROSITE" id="PS51464">
    <property type="entry name" value="SIS"/>
    <property type="match status" value="2"/>
</dbReference>
<dbReference type="InterPro" id="IPR050303">
    <property type="entry name" value="GatZ_KbaZ_carbometab"/>
</dbReference>
<proteinExistence type="predicted"/>
<evidence type="ECO:0000313" key="4">
    <source>
        <dbReference type="Proteomes" id="UP000618319"/>
    </source>
</evidence>
<reference evidence="3 4" key="1">
    <citation type="submission" date="2018-02" db="EMBL/GenBank/DDBJ databases">
        <title>Sphingobacterium KA21.</title>
        <authorList>
            <person name="Vasarhelyi B.M."/>
            <person name="Deshmukh S."/>
            <person name="Balint B."/>
            <person name="Kukolya J."/>
        </authorList>
    </citation>
    <scope>NUCLEOTIDE SEQUENCE [LARGE SCALE GENOMIC DNA]</scope>
    <source>
        <strain evidence="3 4">Ka21</strain>
    </source>
</reference>
<keyword evidence="3" id="KW-0413">Isomerase</keyword>
<name>A0ABR9TDZ5_9SPHI</name>
<accession>A0ABR9TDZ5</accession>
<evidence type="ECO:0000256" key="1">
    <source>
        <dbReference type="ARBA" id="ARBA00022737"/>
    </source>
</evidence>
<dbReference type="CDD" id="cd05008">
    <property type="entry name" value="SIS_GlmS_GlmD_1"/>
    <property type="match status" value="1"/>
</dbReference>
<feature type="domain" description="SIS" evidence="2">
    <location>
        <begin position="220"/>
        <end position="374"/>
    </location>
</feature>
<evidence type="ECO:0000313" key="3">
    <source>
        <dbReference type="EMBL" id="MBE8723267.1"/>
    </source>
</evidence>
<dbReference type="SUPFAM" id="SSF53697">
    <property type="entry name" value="SIS domain"/>
    <property type="match status" value="1"/>
</dbReference>
<dbReference type="Pfam" id="PF01380">
    <property type="entry name" value="SIS"/>
    <property type="match status" value="1"/>
</dbReference>
<dbReference type="RefSeq" id="WP_196941400.1">
    <property type="nucleotide sequence ID" value="NZ_MU158693.1"/>
</dbReference>
<evidence type="ECO:0000259" key="2">
    <source>
        <dbReference type="PROSITE" id="PS51464"/>
    </source>
</evidence>
<dbReference type="EMBL" id="PSKQ01000027">
    <property type="protein sequence ID" value="MBE8723267.1"/>
    <property type="molecule type" value="Genomic_DNA"/>
</dbReference>
<dbReference type="PANTHER" id="PTHR32502">
    <property type="entry name" value="N-ACETYLGALACTOSAMINE PERMEASE II COMPONENT-RELATED"/>
    <property type="match status" value="1"/>
</dbReference>
<dbReference type="InterPro" id="IPR035466">
    <property type="entry name" value="GlmS/AgaS_SIS"/>
</dbReference>
<dbReference type="InterPro" id="IPR046348">
    <property type="entry name" value="SIS_dom_sf"/>
</dbReference>
<comment type="caution">
    <text evidence="3">The sequence shown here is derived from an EMBL/GenBank/DDBJ whole genome shotgun (WGS) entry which is preliminary data.</text>
</comment>
<protein>
    <submittedName>
        <fullName evidence="3">Sugar isomerase</fullName>
    </submittedName>
</protein>
<dbReference type="InterPro" id="IPR001347">
    <property type="entry name" value="SIS_dom"/>
</dbReference>
<dbReference type="Proteomes" id="UP000618319">
    <property type="component" value="Unassembled WGS sequence"/>
</dbReference>
<dbReference type="GO" id="GO:0016853">
    <property type="term" value="F:isomerase activity"/>
    <property type="evidence" value="ECO:0007669"/>
    <property type="project" value="UniProtKB-KW"/>
</dbReference>
<organism evidence="3 4">
    <name type="scientific">Sphingobacterium pedocola</name>
    <dbReference type="NCBI Taxonomy" id="2082722"/>
    <lineage>
        <taxon>Bacteria</taxon>
        <taxon>Pseudomonadati</taxon>
        <taxon>Bacteroidota</taxon>
        <taxon>Sphingobacteriia</taxon>
        <taxon>Sphingobacteriales</taxon>
        <taxon>Sphingobacteriaceae</taxon>
        <taxon>Sphingobacterium</taxon>
    </lineage>
</organism>
<keyword evidence="1" id="KW-0677">Repeat</keyword>
<keyword evidence="4" id="KW-1185">Reference proteome</keyword>
<sequence>MIDSIENKLGLSYELQSDLGAVNTAREICQQPDVWRLTYQKILEEKVLISEFLKDAYAFDDLKIILTGAGTSAYIGDILSQSFQQIVGKNTWAFATTDLVTHPQQYFGAEDTLLLVSFARSGNSPESVAVVELAESLCRRVYHLVVTCNEGGELVRVAQEKKSYVVFLPEETNDKALAMTSSFTSMLLTGILVSRIDRLEDCKRQVDRLIKCADIFLLNEVEGLKTVSAMGFDRAVFLGSGPLRGAACESQLKLQELTGGQVICKFDSYLGVRHGPKVVIDNKTLVVFIFSNDRHARNYEVDLVKSVNASGSGLYLVGIGEDSSSDLDLDLYVSLSSDGEVVLEDDFLAIVSVLPAQVMGFYKAIELGLLPDSPSVDGVISRVVKGVNIYPFEI</sequence>
<feature type="domain" description="SIS" evidence="2">
    <location>
        <begin position="49"/>
        <end position="203"/>
    </location>
</feature>